<keyword evidence="4" id="KW-0997">Cell inner membrane</keyword>
<dbReference type="Gene3D" id="1.20.1250.20">
    <property type="entry name" value="MFS general substrate transporter like domains"/>
    <property type="match status" value="2"/>
</dbReference>
<keyword evidence="3" id="KW-1003">Cell membrane</keyword>
<sequence>MEHGKLENRLKLFYIIYFASLAAFLPFIAVYLQGKGLDFGRIGIILSVYSITGVAVQPMWGYISDKLLGKRKTLMVLLLGATVAALGFNGAYTFASILAVMLMFVFFQSPAAMVLDSLVYELAEDNPGMKYGRFRLMGSFGFAVGALAMGQIVSRVGVSRIFWVFGALSILGVVILSGIRSVKRDSHAPLKIEDVGRVLGDRRVIVFLIAVGVLNISIGSNNSYLPVLILSTGGDLSHVGLMSFLIAMVELPFFFNGDRLISKYGPLRMLLVSGAIYAGRFFIVSTLDSFVPVMVIQLVQGISFAFYMVSSMHYLNSVVPANMKATAMTVFGAVTVFGNFLGNMAGGQIIESTGVFVLFKVLAAVSLLSCAVVIYLARISRSIEDQPA</sequence>
<feature type="transmembrane region" description="Helical" evidence="8">
    <location>
        <begin position="354"/>
        <end position="377"/>
    </location>
</feature>
<feature type="transmembrane region" description="Helical" evidence="8">
    <location>
        <begin position="74"/>
        <end position="92"/>
    </location>
</feature>
<dbReference type="EMBL" id="JAGGKC010000003">
    <property type="protein sequence ID" value="MBP1918102.1"/>
    <property type="molecule type" value="Genomic_DNA"/>
</dbReference>
<feature type="transmembrane region" description="Helical" evidence="8">
    <location>
        <begin position="267"/>
        <end position="284"/>
    </location>
</feature>
<evidence type="ECO:0000256" key="7">
    <source>
        <dbReference type="ARBA" id="ARBA00023136"/>
    </source>
</evidence>
<dbReference type="Proteomes" id="UP001519271">
    <property type="component" value="Unassembled WGS sequence"/>
</dbReference>
<keyword evidence="7 8" id="KW-0472">Membrane</keyword>
<feature type="transmembrane region" description="Helical" evidence="8">
    <location>
        <begin position="134"/>
        <end position="154"/>
    </location>
</feature>
<reference evidence="10 11" key="1">
    <citation type="submission" date="2021-03" db="EMBL/GenBank/DDBJ databases">
        <title>Genomic Encyclopedia of Type Strains, Phase IV (KMG-IV): sequencing the most valuable type-strain genomes for metagenomic binning, comparative biology and taxonomic classification.</title>
        <authorList>
            <person name="Goeker M."/>
        </authorList>
    </citation>
    <scope>NUCLEOTIDE SEQUENCE [LARGE SCALE GENOMIC DNA]</scope>
    <source>
        <strain evidence="10 11">DSM 6139</strain>
    </source>
</reference>
<feature type="transmembrane region" description="Helical" evidence="8">
    <location>
        <begin position="203"/>
        <end position="224"/>
    </location>
</feature>
<accession>A0ABS4G0M4</accession>
<evidence type="ECO:0000256" key="3">
    <source>
        <dbReference type="ARBA" id="ARBA00022475"/>
    </source>
</evidence>
<evidence type="ECO:0000256" key="5">
    <source>
        <dbReference type="ARBA" id="ARBA00022692"/>
    </source>
</evidence>
<keyword evidence="6 8" id="KW-1133">Transmembrane helix</keyword>
<feature type="transmembrane region" description="Helical" evidence="8">
    <location>
        <begin position="12"/>
        <end position="33"/>
    </location>
</feature>
<dbReference type="PANTHER" id="PTHR23522:SF10">
    <property type="entry name" value="3-PHENYLPROPIONIC ACID TRANSPORTER-RELATED"/>
    <property type="match status" value="1"/>
</dbReference>
<dbReference type="Pfam" id="PF12832">
    <property type="entry name" value="MFS_1_like"/>
    <property type="match status" value="1"/>
</dbReference>
<evidence type="ECO:0000256" key="6">
    <source>
        <dbReference type="ARBA" id="ARBA00022989"/>
    </source>
</evidence>
<feature type="domain" description="Major facilitator superfamily (MFS) profile" evidence="9">
    <location>
        <begin position="1"/>
        <end position="381"/>
    </location>
</feature>
<evidence type="ECO:0000256" key="2">
    <source>
        <dbReference type="ARBA" id="ARBA00022448"/>
    </source>
</evidence>
<comment type="subcellular location">
    <subcellularLocation>
        <location evidence="1">Cell inner membrane</location>
        <topology evidence="1">Multi-pass membrane protein</topology>
    </subcellularLocation>
</comment>
<dbReference type="InterPro" id="IPR024989">
    <property type="entry name" value="MFS_assoc_dom"/>
</dbReference>
<keyword evidence="2" id="KW-0813">Transport</keyword>
<feature type="transmembrane region" description="Helical" evidence="8">
    <location>
        <begin position="98"/>
        <end position="122"/>
    </location>
</feature>
<dbReference type="SUPFAM" id="SSF103473">
    <property type="entry name" value="MFS general substrate transporter"/>
    <property type="match status" value="1"/>
</dbReference>
<evidence type="ECO:0000259" key="9">
    <source>
        <dbReference type="PROSITE" id="PS50850"/>
    </source>
</evidence>
<evidence type="ECO:0000256" key="1">
    <source>
        <dbReference type="ARBA" id="ARBA00004429"/>
    </source>
</evidence>
<keyword evidence="11" id="KW-1185">Reference proteome</keyword>
<evidence type="ECO:0000313" key="10">
    <source>
        <dbReference type="EMBL" id="MBP1918102.1"/>
    </source>
</evidence>
<feature type="transmembrane region" description="Helical" evidence="8">
    <location>
        <begin position="321"/>
        <end position="342"/>
    </location>
</feature>
<feature type="transmembrane region" description="Helical" evidence="8">
    <location>
        <begin position="160"/>
        <end position="182"/>
    </location>
</feature>
<evidence type="ECO:0000256" key="4">
    <source>
        <dbReference type="ARBA" id="ARBA00022519"/>
    </source>
</evidence>
<feature type="transmembrane region" description="Helical" evidence="8">
    <location>
        <begin position="39"/>
        <end position="62"/>
    </location>
</feature>
<feature type="transmembrane region" description="Helical" evidence="8">
    <location>
        <begin position="290"/>
        <end position="309"/>
    </location>
</feature>
<evidence type="ECO:0000313" key="11">
    <source>
        <dbReference type="Proteomes" id="UP001519271"/>
    </source>
</evidence>
<dbReference type="RefSeq" id="WP_209458345.1">
    <property type="nucleotide sequence ID" value="NZ_JAGGKC010000003.1"/>
</dbReference>
<gene>
    <name evidence="10" type="ORF">J2Z34_000573</name>
</gene>
<keyword evidence="5 8" id="KW-0812">Transmembrane</keyword>
<proteinExistence type="predicted"/>
<dbReference type="InterPro" id="IPR020846">
    <property type="entry name" value="MFS_dom"/>
</dbReference>
<organism evidence="10 11">
    <name type="scientific">Youngiibacter multivorans</name>
    <dbReference type="NCBI Taxonomy" id="937251"/>
    <lineage>
        <taxon>Bacteria</taxon>
        <taxon>Bacillati</taxon>
        <taxon>Bacillota</taxon>
        <taxon>Clostridia</taxon>
        <taxon>Eubacteriales</taxon>
        <taxon>Clostridiaceae</taxon>
        <taxon>Youngiibacter</taxon>
    </lineage>
</organism>
<protein>
    <submittedName>
        <fullName evidence="10">Oligosaccharide:H+ symporter</fullName>
    </submittedName>
</protein>
<feature type="transmembrane region" description="Helical" evidence="8">
    <location>
        <begin position="236"/>
        <end position="255"/>
    </location>
</feature>
<dbReference type="PANTHER" id="PTHR23522">
    <property type="entry name" value="BLL5896 PROTEIN"/>
    <property type="match status" value="1"/>
</dbReference>
<comment type="caution">
    <text evidence="10">The sequence shown here is derived from an EMBL/GenBank/DDBJ whole genome shotgun (WGS) entry which is preliminary data.</text>
</comment>
<evidence type="ECO:0000256" key="8">
    <source>
        <dbReference type="SAM" id="Phobius"/>
    </source>
</evidence>
<dbReference type="InterPro" id="IPR036259">
    <property type="entry name" value="MFS_trans_sf"/>
</dbReference>
<dbReference type="PROSITE" id="PS50850">
    <property type="entry name" value="MFS"/>
    <property type="match status" value="1"/>
</dbReference>
<name>A0ABS4G0M4_9CLOT</name>